<dbReference type="EMBL" id="AP024718">
    <property type="protein sequence ID" value="BCX89740.1"/>
    <property type="molecule type" value="Genomic_DNA"/>
</dbReference>
<protein>
    <recommendedName>
        <fullName evidence="2">2-amino-4-hydroxy-6-hydroxymethyldihydropteridine diphosphokinase</fullName>
        <ecNumber evidence="2">2.7.6.3</ecNumber>
    </recommendedName>
</protein>
<proteinExistence type="predicted"/>
<gene>
    <name evidence="9" type="ORF">MIN45_P2113</name>
</gene>
<evidence type="ECO:0000313" key="9">
    <source>
        <dbReference type="EMBL" id="BCX89740.1"/>
    </source>
</evidence>
<dbReference type="InterPro" id="IPR000550">
    <property type="entry name" value="Hppk"/>
</dbReference>
<dbReference type="GO" id="GO:0005524">
    <property type="term" value="F:ATP binding"/>
    <property type="evidence" value="ECO:0007669"/>
    <property type="project" value="UniProtKB-KW"/>
</dbReference>
<reference evidence="10" key="1">
    <citation type="journal article" date="2024" name="Int. J. Syst. Evol. Microbiol.">
        <title>Methylomarinovum tepidoasis sp. nov., a moderately thermophilic methanotroph of the family Methylothermaceae isolated from a deep-sea hydrothermal field.</title>
        <authorList>
            <person name="Hirayama H."/>
            <person name="Takaki Y."/>
            <person name="Abe M."/>
            <person name="Miyazaki M."/>
            <person name="Uematsu K."/>
            <person name="Matsui Y."/>
            <person name="Takai K."/>
        </authorList>
    </citation>
    <scope>NUCLEOTIDE SEQUENCE [LARGE SCALE GENOMIC DNA]</scope>
    <source>
        <strain evidence="10">IN45</strain>
    </source>
</reference>
<keyword evidence="5" id="KW-0418">Kinase</keyword>
<keyword evidence="10" id="KW-1185">Reference proteome</keyword>
<dbReference type="SUPFAM" id="SSF55083">
    <property type="entry name" value="6-hydroxymethyl-7,8-dihydropterin pyrophosphokinase, HPPK"/>
    <property type="match status" value="1"/>
</dbReference>
<dbReference type="Pfam" id="PF01288">
    <property type="entry name" value="HPPK"/>
    <property type="match status" value="1"/>
</dbReference>
<evidence type="ECO:0000256" key="7">
    <source>
        <dbReference type="ARBA" id="ARBA00022909"/>
    </source>
</evidence>
<evidence type="ECO:0000256" key="2">
    <source>
        <dbReference type="ARBA" id="ARBA00013253"/>
    </source>
</evidence>
<dbReference type="Proteomes" id="UP001321450">
    <property type="component" value="Chromosome"/>
</dbReference>
<dbReference type="CDD" id="cd00483">
    <property type="entry name" value="HPPK"/>
    <property type="match status" value="1"/>
</dbReference>
<evidence type="ECO:0000259" key="8">
    <source>
        <dbReference type="Pfam" id="PF01288"/>
    </source>
</evidence>
<keyword evidence="4" id="KW-0547">Nucleotide-binding</keyword>
<organism evidence="9 10">
    <name type="scientific">Methylomarinovum tepidoasis</name>
    <dbReference type="NCBI Taxonomy" id="2840183"/>
    <lineage>
        <taxon>Bacteria</taxon>
        <taxon>Pseudomonadati</taxon>
        <taxon>Pseudomonadota</taxon>
        <taxon>Gammaproteobacteria</taxon>
        <taxon>Methylococcales</taxon>
        <taxon>Methylothermaceae</taxon>
        <taxon>Methylomarinovum</taxon>
    </lineage>
</organism>
<comment type="pathway">
    <text evidence="1">Cofactor biosynthesis; tetrahydrofolate biosynthesis; 2-amino-4-hydroxy-6-hydroxymethyl-7,8-dihydropteridine diphosphate from 7,8-dihydroneopterin triphosphate: step 4/4.</text>
</comment>
<evidence type="ECO:0000256" key="3">
    <source>
        <dbReference type="ARBA" id="ARBA00022679"/>
    </source>
</evidence>
<dbReference type="InterPro" id="IPR035907">
    <property type="entry name" value="Hppk_sf"/>
</dbReference>
<keyword evidence="3 9" id="KW-0808">Transferase</keyword>
<dbReference type="PANTHER" id="PTHR43071">
    <property type="entry name" value="2-AMINO-4-HYDROXY-6-HYDROXYMETHYLDIHYDROPTERIDINE PYROPHOSPHOKINASE"/>
    <property type="match status" value="1"/>
</dbReference>
<keyword evidence="6" id="KW-0067">ATP-binding</keyword>
<accession>A0AAU9CYE4</accession>
<dbReference type="AlphaFoldDB" id="A0AAU9CYE4"/>
<feature type="domain" description="7,8-dihydro-6-hydroxymethylpterin-pyrophosphokinase" evidence="8">
    <location>
        <begin position="5"/>
        <end position="133"/>
    </location>
</feature>
<evidence type="ECO:0000256" key="6">
    <source>
        <dbReference type="ARBA" id="ARBA00022840"/>
    </source>
</evidence>
<dbReference type="Gene3D" id="3.30.70.560">
    <property type="entry name" value="7,8-Dihydro-6-hydroxymethylpterin-pyrophosphokinase HPPK"/>
    <property type="match status" value="1"/>
</dbReference>
<dbReference type="RefSeq" id="WP_286292245.1">
    <property type="nucleotide sequence ID" value="NZ_AP024718.1"/>
</dbReference>
<evidence type="ECO:0000256" key="5">
    <source>
        <dbReference type="ARBA" id="ARBA00022777"/>
    </source>
</evidence>
<dbReference type="NCBIfam" id="TIGR01498">
    <property type="entry name" value="folK"/>
    <property type="match status" value="1"/>
</dbReference>
<dbReference type="PANTHER" id="PTHR43071:SF2">
    <property type="entry name" value="2-AMINO-4-HYDROXY-6-HYDROXYMETHYLDIHYDROPTERIDINE PYROPHOSPHOKINASE"/>
    <property type="match status" value="1"/>
</dbReference>
<dbReference type="GO" id="GO:0016301">
    <property type="term" value="F:kinase activity"/>
    <property type="evidence" value="ECO:0007669"/>
    <property type="project" value="UniProtKB-KW"/>
</dbReference>
<evidence type="ECO:0000313" key="10">
    <source>
        <dbReference type="Proteomes" id="UP001321450"/>
    </source>
</evidence>
<keyword evidence="7" id="KW-0289">Folate biosynthesis</keyword>
<dbReference type="EC" id="2.7.6.3" evidence="2"/>
<sequence>MPRVFVSVGSNLDRERHIPEALKELETEFGPLIVSSIYESEAEGFEGPPFHNLVAAFDTDLSMDQVQQILKRIEHEHGRGERDRKFTSRTLDLDLILYGDEIVRDPDSGKILVPRDDILQYAFVLEPLAEIAPDLRHPLTGKTYRQLWAEFDRSRVRQRRLPRS</sequence>
<dbReference type="GO" id="GO:0046656">
    <property type="term" value="P:folic acid biosynthetic process"/>
    <property type="evidence" value="ECO:0007669"/>
    <property type="project" value="UniProtKB-KW"/>
</dbReference>
<evidence type="ECO:0000256" key="4">
    <source>
        <dbReference type="ARBA" id="ARBA00022741"/>
    </source>
</evidence>
<dbReference type="GO" id="GO:0003848">
    <property type="term" value="F:2-amino-4-hydroxy-6-hydroxymethyldihydropteridine diphosphokinase activity"/>
    <property type="evidence" value="ECO:0007669"/>
    <property type="project" value="UniProtKB-EC"/>
</dbReference>
<name>A0AAU9CYE4_9GAMM</name>
<dbReference type="KEGG" id="meiy:MIN45_P2113"/>
<evidence type="ECO:0000256" key="1">
    <source>
        <dbReference type="ARBA" id="ARBA00005051"/>
    </source>
</evidence>